<dbReference type="FunFam" id="1.20.1740.10:FF:000006">
    <property type="entry name" value="General amino acid permease"/>
    <property type="match status" value="1"/>
</dbReference>
<organism evidence="9 10">
    <name type="scientific">Apiotrichum porosum</name>
    <dbReference type="NCBI Taxonomy" id="105984"/>
    <lineage>
        <taxon>Eukaryota</taxon>
        <taxon>Fungi</taxon>
        <taxon>Dikarya</taxon>
        <taxon>Basidiomycota</taxon>
        <taxon>Agaricomycotina</taxon>
        <taxon>Tremellomycetes</taxon>
        <taxon>Trichosporonales</taxon>
        <taxon>Trichosporonaceae</taxon>
        <taxon>Apiotrichum</taxon>
    </lineage>
</organism>
<dbReference type="PANTHER" id="PTHR43341">
    <property type="entry name" value="AMINO ACID PERMEASE"/>
    <property type="match status" value="1"/>
</dbReference>
<name>A0A427XDH6_9TREE</name>
<evidence type="ECO:0000256" key="7">
    <source>
        <dbReference type="SAM" id="Phobius"/>
    </source>
</evidence>
<dbReference type="EMBL" id="RSCE01000019">
    <property type="protein sequence ID" value="RSH76971.1"/>
    <property type="molecule type" value="Genomic_DNA"/>
</dbReference>
<dbReference type="GeneID" id="39588453"/>
<dbReference type="AlphaFoldDB" id="A0A427XDH6"/>
<keyword evidence="4" id="KW-0029">Amino-acid transport</keyword>
<keyword evidence="6 7" id="KW-0472">Membrane</keyword>
<dbReference type="Proteomes" id="UP000279236">
    <property type="component" value="Unassembled WGS sequence"/>
</dbReference>
<evidence type="ECO:0000259" key="8">
    <source>
        <dbReference type="Pfam" id="PF00324"/>
    </source>
</evidence>
<dbReference type="InterPro" id="IPR050524">
    <property type="entry name" value="APC_YAT"/>
</dbReference>
<keyword evidence="10" id="KW-1185">Reference proteome</keyword>
<dbReference type="OrthoDB" id="10062876at2759"/>
<keyword evidence="5 7" id="KW-1133">Transmembrane helix</keyword>
<dbReference type="Pfam" id="PF00324">
    <property type="entry name" value="AA_permease"/>
    <property type="match status" value="1"/>
</dbReference>
<dbReference type="STRING" id="105984.A0A427XDH6"/>
<gene>
    <name evidence="9" type="ORF">EHS24_003910</name>
</gene>
<feature type="transmembrane region" description="Helical" evidence="7">
    <location>
        <begin position="487"/>
        <end position="507"/>
    </location>
</feature>
<comment type="subcellular location">
    <subcellularLocation>
        <location evidence="1">Membrane</location>
        <topology evidence="1">Multi-pass membrane protein</topology>
    </subcellularLocation>
</comment>
<dbReference type="GO" id="GO:0015171">
    <property type="term" value="F:amino acid transmembrane transporter activity"/>
    <property type="evidence" value="ECO:0007669"/>
    <property type="project" value="TreeGrafter"/>
</dbReference>
<feature type="transmembrane region" description="Helical" evidence="7">
    <location>
        <begin position="284"/>
        <end position="304"/>
    </location>
</feature>
<dbReference type="PANTHER" id="PTHR43341:SF20">
    <property type="entry name" value="AAT FAMILY AMINO ACID TRANSPORTER"/>
    <property type="match status" value="1"/>
</dbReference>
<dbReference type="GO" id="GO:0016020">
    <property type="term" value="C:membrane"/>
    <property type="evidence" value="ECO:0007669"/>
    <property type="project" value="UniProtKB-SubCell"/>
</dbReference>
<feature type="transmembrane region" description="Helical" evidence="7">
    <location>
        <begin position="132"/>
        <end position="154"/>
    </location>
</feature>
<feature type="transmembrane region" description="Helical" evidence="7">
    <location>
        <begin position="242"/>
        <end position="263"/>
    </location>
</feature>
<dbReference type="PROSITE" id="PS00218">
    <property type="entry name" value="AMINO_ACID_PERMEASE_1"/>
    <property type="match status" value="1"/>
</dbReference>
<reference evidence="9 10" key="1">
    <citation type="submission" date="2018-11" db="EMBL/GenBank/DDBJ databases">
        <title>Genome sequence of Apiotrichum porosum DSM 27194.</title>
        <authorList>
            <person name="Aliyu H."/>
            <person name="Gorte O."/>
            <person name="Ochsenreither K."/>
        </authorList>
    </citation>
    <scope>NUCLEOTIDE SEQUENCE [LARGE SCALE GENOMIC DNA]</scope>
    <source>
        <strain evidence="9 10">DSM 27194</strain>
    </source>
</reference>
<evidence type="ECO:0000256" key="2">
    <source>
        <dbReference type="ARBA" id="ARBA00022448"/>
    </source>
</evidence>
<feature type="transmembrane region" description="Helical" evidence="7">
    <location>
        <begin position="52"/>
        <end position="70"/>
    </location>
</feature>
<dbReference type="RefSeq" id="XP_028472118.1">
    <property type="nucleotide sequence ID" value="XM_028619545.1"/>
</dbReference>
<feature type="transmembrane region" description="Helical" evidence="7">
    <location>
        <begin position="451"/>
        <end position="475"/>
    </location>
</feature>
<dbReference type="Gene3D" id="1.20.1740.10">
    <property type="entry name" value="Amino acid/polyamine transporter I"/>
    <property type="match status" value="1"/>
</dbReference>
<accession>A0A427XDH6</accession>
<dbReference type="InterPro" id="IPR004841">
    <property type="entry name" value="AA-permease/SLC12A_dom"/>
</dbReference>
<keyword evidence="2" id="KW-0813">Transport</keyword>
<protein>
    <recommendedName>
        <fullName evidence="8">Amino acid permease/ SLC12A domain-containing protein</fullName>
    </recommendedName>
</protein>
<feature type="transmembrane region" description="Helical" evidence="7">
    <location>
        <begin position="377"/>
        <end position="397"/>
    </location>
</feature>
<evidence type="ECO:0000256" key="1">
    <source>
        <dbReference type="ARBA" id="ARBA00004141"/>
    </source>
</evidence>
<feature type="transmembrane region" description="Helical" evidence="7">
    <location>
        <begin position="335"/>
        <end position="356"/>
    </location>
</feature>
<comment type="caution">
    <text evidence="9">The sequence shown here is derived from an EMBL/GenBank/DDBJ whole genome shotgun (WGS) entry which is preliminary data.</text>
</comment>
<feature type="transmembrane region" description="Helical" evidence="7">
    <location>
        <begin position="160"/>
        <end position="178"/>
    </location>
</feature>
<sequence length="549" mass="58717">MQSDTLSHKTPAEKMGDADVKHDPEADVKVQPVCAPAVSTEGLHRKLNARHLTFISIGSVIGTGIFLGIGSTLSTAGPVGLVLAYTIMCSVVICVMGCAGEMVTYLPVVGAHIRLSGRFVDPALSAAMSWNYWYCWGLIVAAEVSAVAVLITYWTEKVPAAVWISISLVIILAANLCGPRVYAEIEFYMSTIKVITITGLIILSIVLDAGGGPNHKPIGFQYWRNPGPFTQYQGVPGSTGRFLGFFSGLTGAAFSSIGTEMLCLAAAETKNPAKVIPIALKATWIRIVLFYFCGAFVVSLIVPWNDSRLGSASTAAASPYVIAITDAGIKGLPSVINAAILTSAMSAGVGDCFTAVRTLHSMAGSGLAPKIFGRTTSWGSPYVAVIATWLLGLLAFLSVSSGAAVVFNFFVNLTALAGIITWLCIGISFIRFRAGLKAQGIAVSSLPYRNWLGVYGAWWIVIVVSSITLFSGWPVFKKGNWDTATFFGNYLPIGLFVIILVGFKVCYKTKFVRASEMDVTTGVEDFVQQSEEAEEEDKADRPWYSRIIA</sequence>
<evidence type="ECO:0000256" key="3">
    <source>
        <dbReference type="ARBA" id="ARBA00022692"/>
    </source>
</evidence>
<dbReference type="InterPro" id="IPR004840">
    <property type="entry name" value="Amino_acid_permease_CS"/>
</dbReference>
<dbReference type="PIRSF" id="PIRSF006060">
    <property type="entry name" value="AA_transporter"/>
    <property type="match status" value="1"/>
</dbReference>
<feature type="transmembrane region" description="Helical" evidence="7">
    <location>
        <begin position="409"/>
        <end position="430"/>
    </location>
</feature>
<evidence type="ECO:0000313" key="9">
    <source>
        <dbReference type="EMBL" id="RSH76971.1"/>
    </source>
</evidence>
<proteinExistence type="predicted"/>
<feature type="domain" description="Amino acid permease/ SLC12A" evidence="8">
    <location>
        <begin position="51"/>
        <end position="512"/>
    </location>
</feature>
<evidence type="ECO:0000313" key="10">
    <source>
        <dbReference type="Proteomes" id="UP000279236"/>
    </source>
</evidence>
<keyword evidence="3 7" id="KW-0812">Transmembrane</keyword>
<feature type="transmembrane region" description="Helical" evidence="7">
    <location>
        <begin position="185"/>
        <end position="207"/>
    </location>
</feature>
<feature type="transmembrane region" description="Helical" evidence="7">
    <location>
        <begin position="82"/>
        <end position="111"/>
    </location>
</feature>
<evidence type="ECO:0000256" key="5">
    <source>
        <dbReference type="ARBA" id="ARBA00022989"/>
    </source>
</evidence>
<evidence type="ECO:0000256" key="6">
    <source>
        <dbReference type="ARBA" id="ARBA00023136"/>
    </source>
</evidence>
<evidence type="ECO:0000256" key="4">
    <source>
        <dbReference type="ARBA" id="ARBA00022970"/>
    </source>
</evidence>